<dbReference type="HOGENOM" id="CLU_3190083_0_0_11"/>
<protein>
    <submittedName>
        <fullName evidence="2">Uncharacterized protein</fullName>
    </submittedName>
</protein>
<dbReference type="AlphaFoldDB" id="D1A674"/>
<evidence type="ECO:0000313" key="3">
    <source>
        <dbReference type="Proteomes" id="UP000001918"/>
    </source>
</evidence>
<feature type="compositionally biased region" description="Basic and acidic residues" evidence="1">
    <location>
        <begin position="17"/>
        <end position="26"/>
    </location>
</feature>
<evidence type="ECO:0000313" key="2">
    <source>
        <dbReference type="EMBL" id="ACZ00173.1"/>
    </source>
</evidence>
<accession>D1A674</accession>
<proteinExistence type="predicted"/>
<organism evidence="2 3">
    <name type="scientific">Thermomonospora curvata (strain ATCC 19995 / DSM 43183 / JCM 3096 / KCTC 9072 / NBRC 15933 / NCIMB 10081 / Henssen B9)</name>
    <dbReference type="NCBI Taxonomy" id="471852"/>
    <lineage>
        <taxon>Bacteria</taxon>
        <taxon>Bacillati</taxon>
        <taxon>Actinomycetota</taxon>
        <taxon>Actinomycetes</taxon>
        <taxon>Streptosporangiales</taxon>
        <taxon>Thermomonosporaceae</taxon>
        <taxon>Thermomonospora</taxon>
    </lineage>
</organism>
<feature type="region of interest" description="Disordered" evidence="1">
    <location>
        <begin position="1"/>
        <end position="30"/>
    </location>
</feature>
<reference evidence="2 3" key="1">
    <citation type="journal article" date="2011" name="Stand. Genomic Sci.">
        <title>Complete genome sequence of Thermomonospora curvata type strain (B9).</title>
        <authorList>
            <person name="Chertkov O."/>
            <person name="Sikorski J."/>
            <person name="Nolan M."/>
            <person name="Lapidus A."/>
            <person name="Lucas S."/>
            <person name="Del Rio T.G."/>
            <person name="Tice H."/>
            <person name="Cheng J.F."/>
            <person name="Goodwin L."/>
            <person name="Pitluck S."/>
            <person name="Liolios K."/>
            <person name="Ivanova N."/>
            <person name="Mavromatis K."/>
            <person name="Mikhailova N."/>
            <person name="Ovchinnikova G."/>
            <person name="Pati A."/>
            <person name="Chen A."/>
            <person name="Palaniappan K."/>
            <person name="Djao O.D."/>
            <person name="Land M."/>
            <person name="Hauser L."/>
            <person name="Chang Y.J."/>
            <person name="Jeffries C.D."/>
            <person name="Brettin T."/>
            <person name="Han C."/>
            <person name="Detter J.C."/>
            <person name="Rohde M."/>
            <person name="Goker M."/>
            <person name="Woyke T."/>
            <person name="Bristow J."/>
            <person name="Eisen J.A."/>
            <person name="Markowitz V."/>
            <person name="Hugenholtz P."/>
            <person name="Klenk H.P."/>
            <person name="Kyrpides N.C."/>
        </authorList>
    </citation>
    <scope>NUCLEOTIDE SEQUENCE [LARGE SCALE GENOMIC DNA]</scope>
    <source>
        <strain evidence="3">ATCC 19995 / DSM 43183 / JCM 3096 / KCTC 9072 / NBRC 15933 / NCIMB 10081 / Henssen B9</strain>
    </source>
</reference>
<dbReference type="KEGG" id="tcu:Tcur_4651"/>
<sequence>MFPREHDECSLGNTKRSLRENGEKAHTPTSDGRAYFSTYLKPYERV</sequence>
<dbReference type="Proteomes" id="UP000001918">
    <property type="component" value="Chromosome"/>
</dbReference>
<dbReference type="STRING" id="471852.Tcur_4651"/>
<evidence type="ECO:0000256" key="1">
    <source>
        <dbReference type="SAM" id="MobiDB-lite"/>
    </source>
</evidence>
<dbReference type="EMBL" id="CP001738">
    <property type="protein sequence ID" value="ACZ00173.1"/>
    <property type="molecule type" value="Genomic_DNA"/>
</dbReference>
<name>D1A674_THECD</name>
<gene>
    <name evidence="2" type="ordered locus">Tcur_4651</name>
</gene>
<keyword evidence="3" id="KW-1185">Reference proteome</keyword>